<dbReference type="InterPro" id="IPR011701">
    <property type="entry name" value="MFS"/>
</dbReference>
<feature type="transmembrane region" description="Helical" evidence="8">
    <location>
        <begin position="58"/>
        <end position="76"/>
    </location>
</feature>
<feature type="transmembrane region" description="Helical" evidence="8">
    <location>
        <begin position="147"/>
        <end position="168"/>
    </location>
</feature>
<dbReference type="InterPro" id="IPR004638">
    <property type="entry name" value="EmrB-like"/>
</dbReference>
<feature type="transmembrane region" description="Helical" evidence="8">
    <location>
        <begin position="88"/>
        <end position="107"/>
    </location>
</feature>
<feature type="transmembrane region" description="Helical" evidence="8">
    <location>
        <begin position="479"/>
        <end position="497"/>
    </location>
</feature>
<dbReference type="InterPro" id="IPR020846">
    <property type="entry name" value="MFS_dom"/>
</dbReference>
<evidence type="ECO:0000313" key="11">
    <source>
        <dbReference type="Proteomes" id="UP000252586"/>
    </source>
</evidence>
<evidence type="ECO:0000259" key="9">
    <source>
        <dbReference type="PROSITE" id="PS50850"/>
    </source>
</evidence>
<dbReference type="PANTHER" id="PTHR23501">
    <property type="entry name" value="MAJOR FACILITATOR SUPERFAMILY"/>
    <property type="match status" value="1"/>
</dbReference>
<feature type="domain" description="Major facilitator superfamily (MFS) profile" evidence="9">
    <location>
        <begin position="24"/>
        <end position="502"/>
    </location>
</feature>
<evidence type="ECO:0000256" key="6">
    <source>
        <dbReference type="ARBA" id="ARBA00022989"/>
    </source>
</evidence>
<name>A0A366CWG1_9NOCA</name>
<evidence type="ECO:0000256" key="8">
    <source>
        <dbReference type="SAM" id="Phobius"/>
    </source>
</evidence>
<sequence>MSGAVAVAEEPAREPLSRARTNVVFATVVLGMLMAALDQTIVSTALPTIVADLGGAGHMAWVVTAYLLAEAVATALAGKLGDLFGRKLIFQLSAVIFIAGSMLAGLANGMLLLIVARGIQGVGAGGLMVTSMALIADTIPLRERGKYQGALGAVFGVTTVIGPTLGGLFTDHASWRWCFYVNVPVAILMIVMAARTIPRVRAIARPIIDYAGIGLVALGVSGLILGLEWGGTEYPWGSWQIIGLFGAAVVLLTAFVAVELRAAEPMLPMRLFRSNVFTVCSVLSFIVGFAMLGSMTYLPAYLQYVDGVSATMSGVRTLPLVVGLFLTSIISGQVVGRTGRYRYFPIAGTAVMVIGLYLMSTMGRHTSVWLESLYMLILGLGIGLAMQVLTIVVQNTVPYADLGTATSGVTFFRTLGSAFGTAVFGTLYSNKLESELGAALAQVRVVPPEVAANPQALRALPPETAAPIIDAYAATIDHVFRWVVPVAIAGFLVAWLLKEVPLRDSARMGASDVGEGFSMPEQGDRVAVLERAVSAVMRKARAEGEVFPGILAEAGSPLSRGQAWALGQVYLHNRIRGIATLNSIARAHRVPDEVIEPVYVRVIGAGYVDAEDGALRLTESGRAEVDRVQAAWRRWLAAHLDTWDDRDPGDRALLDEALTNIATKLLEEHLDELEPAH</sequence>
<feature type="transmembrane region" description="Helical" evidence="8">
    <location>
        <begin position="113"/>
        <end position="135"/>
    </location>
</feature>
<feature type="transmembrane region" description="Helical" evidence="8">
    <location>
        <begin position="174"/>
        <end position="195"/>
    </location>
</feature>
<feature type="transmembrane region" description="Helical" evidence="8">
    <location>
        <begin position="207"/>
        <end position="227"/>
    </location>
</feature>
<dbReference type="NCBIfam" id="TIGR00711">
    <property type="entry name" value="efflux_EmrB"/>
    <property type="match status" value="1"/>
</dbReference>
<comment type="caution">
    <text evidence="10">The sequence shown here is derived from an EMBL/GenBank/DDBJ whole genome shotgun (WGS) entry which is preliminary data.</text>
</comment>
<dbReference type="EMBL" id="QNRE01000024">
    <property type="protein sequence ID" value="RBO82160.1"/>
    <property type="molecule type" value="Genomic_DNA"/>
</dbReference>
<dbReference type="Gene3D" id="1.10.10.10">
    <property type="entry name" value="Winged helix-like DNA-binding domain superfamily/Winged helix DNA-binding domain"/>
    <property type="match status" value="1"/>
</dbReference>
<proteinExistence type="inferred from homology"/>
<evidence type="ECO:0000313" key="10">
    <source>
        <dbReference type="EMBL" id="RBO82160.1"/>
    </source>
</evidence>
<feature type="transmembrane region" description="Helical" evidence="8">
    <location>
        <begin position="239"/>
        <end position="263"/>
    </location>
</feature>
<protein>
    <submittedName>
        <fullName evidence="10">EmrB/QacA subfamily drug resistance transporter</fullName>
    </submittedName>
</protein>
<evidence type="ECO:0000256" key="7">
    <source>
        <dbReference type="ARBA" id="ARBA00023136"/>
    </source>
</evidence>
<dbReference type="CDD" id="cd17502">
    <property type="entry name" value="MFS_Azr1_MDR_like"/>
    <property type="match status" value="1"/>
</dbReference>
<dbReference type="FunFam" id="1.20.1720.10:FF:000004">
    <property type="entry name" value="EmrB/QacA family drug resistance transporter"/>
    <property type="match status" value="1"/>
</dbReference>
<dbReference type="Proteomes" id="UP000252586">
    <property type="component" value="Unassembled WGS sequence"/>
</dbReference>
<dbReference type="InterPro" id="IPR036259">
    <property type="entry name" value="MFS_trans_sf"/>
</dbReference>
<feature type="transmembrane region" description="Helical" evidence="8">
    <location>
        <begin position="23"/>
        <end position="46"/>
    </location>
</feature>
<comment type="similarity">
    <text evidence="2">Belongs to the major facilitator superfamily. TCR/Tet family.</text>
</comment>
<dbReference type="SUPFAM" id="SSF103473">
    <property type="entry name" value="MFS general substrate transporter"/>
    <property type="match status" value="1"/>
</dbReference>
<feature type="transmembrane region" description="Helical" evidence="8">
    <location>
        <begin position="405"/>
        <end position="428"/>
    </location>
</feature>
<organism evidence="10 11">
    <name type="scientific">Nocardia puris</name>
    <dbReference type="NCBI Taxonomy" id="208602"/>
    <lineage>
        <taxon>Bacteria</taxon>
        <taxon>Bacillati</taxon>
        <taxon>Actinomycetota</taxon>
        <taxon>Actinomycetes</taxon>
        <taxon>Mycobacteriales</taxon>
        <taxon>Nocardiaceae</taxon>
        <taxon>Nocardia</taxon>
    </lineage>
</organism>
<evidence type="ECO:0000256" key="5">
    <source>
        <dbReference type="ARBA" id="ARBA00022692"/>
    </source>
</evidence>
<keyword evidence="4" id="KW-1003">Cell membrane</keyword>
<evidence type="ECO:0000256" key="3">
    <source>
        <dbReference type="ARBA" id="ARBA00022448"/>
    </source>
</evidence>
<dbReference type="InterPro" id="IPR036388">
    <property type="entry name" value="WH-like_DNA-bd_sf"/>
</dbReference>
<keyword evidence="5 8" id="KW-0812">Transmembrane</keyword>
<gene>
    <name evidence="10" type="ORF">DFR74_12438</name>
</gene>
<dbReference type="Pfam" id="PF07690">
    <property type="entry name" value="MFS_1"/>
    <property type="match status" value="1"/>
</dbReference>
<feature type="transmembrane region" description="Helical" evidence="8">
    <location>
        <begin position="372"/>
        <end position="393"/>
    </location>
</feature>
<keyword evidence="6 8" id="KW-1133">Transmembrane helix</keyword>
<dbReference type="AlphaFoldDB" id="A0A366CWG1"/>
<accession>A0A366CWG1</accession>
<dbReference type="RefSeq" id="WP_067512650.1">
    <property type="nucleotide sequence ID" value="NZ_QNRE01000024.1"/>
</dbReference>
<feature type="transmembrane region" description="Helical" evidence="8">
    <location>
        <begin position="275"/>
        <end position="298"/>
    </location>
</feature>
<reference evidence="10 11" key="1">
    <citation type="submission" date="2018-06" db="EMBL/GenBank/DDBJ databases">
        <title>Genomic Encyclopedia of Type Strains, Phase IV (KMG-IV): sequencing the most valuable type-strain genomes for metagenomic binning, comparative biology and taxonomic classification.</title>
        <authorList>
            <person name="Goeker M."/>
        </authorList>
    </citation>
    <scope>NUCLEOTIDE SEQUENCE [LARGE SCALE GENOMIC DNA]</scope>
    <source>
        <strain evidence="10 11">DSM 44599</strain>
    </source>
</reference>
<dbReference type="GO" id="GO:0005886">
    <property type="term" value="C:plasma membrane"/>
    <property type="evidence" value="ECO:0007669"/>
    <property type="project" value="UniProtKB-SubCell"/>
</dbReference>
<evidence type="ECO:0000256" key="1">
    <source>
        <dbReference type="ARBA" id="ARBA00004651"/>
    </source>
</evidence>
<feature type="transmembrane region" description="Helical" evidence="8">
    <location>
        <begin position="343"/>
        <end position="360"/>
    </location>
</feature>
<dbReference type="GO" id="GO:0022857">
    <property type="term" value="F:transmembrane transporter activity"/>
    <property type="evidence" value="ECO:0007669"/>
    <property type="project" value="InterPro"/>
</dbReference>
<dbReference type="PANTHER" id="PTHR23501:SF197">
    <property type="entry name" value="COMD"/>
    <property type="match status" value="1"/>
</dbReference>
<evidence type="ECO:0000256" key="2">
    <source>
        <dbReference type="ARBA" id="ARBA00007520"/>
    </source>
</evidence>
<keyword evidence="11" id="KW-1185">Reference proteome</keyword>
<dbReference type="OrthoDB" id="7375466at2"/>
<dbReference type="PROSITE" id="PS50850">
    <property type="entry name" value="MFS"/>
    <property type="match status" value="1"/>
</dbReference>
<keyword evidence="3" id="KW-0813">Transport</keyword>
<dbReference type="Gene3D" id="1.20.1720.10">
    <property type="entry name" value="Multidrug resistance protein D"/>
    <property type="match status" value="1"/>
</dbReference>
<feature type="transmembrane region" description="Helical" evidence="8">
    <location>
        <begin position="318"/>
        <end position="336"/>
    </location>
</feature>
<evidence type="ECO:0000256" key="4">
    <source>
        <dbReference type="ARBA" id="ARBA00022475"/>
    </source>
</evidence>
<dbReference type="PRINTS" id="PR01036">
    <property type="entry name" value="TCRTETB"/>
</dbReference>
<comment type="subcellular location">
    <subcellularLocation>
        <location evidence="1">Cell membrane</location>
        <topology evidence="1">Multi-pass membrane protein</topology>
    </subcellularLocation>
</comment>
<dbReference type="STRING" id="1210090.GCA_001613185_05493"/>
<keyword evidence="7 8" id="KW-0472">Membrane</keyword>
<dbReference type="Gene3D" id="1.20.1250.20">
    <property type="entry name" value="MFS general substrate transporter like domains"/>
    <property type="match status" value="1"/>
</dbReference>